<dbReference type="EMBL" id="MU154622">
    <property type="protein sequence ID" value="KAF9491338.1"/>
    <property type="molecule type" value="Genomic_DNA"/>
</dbReference>
<dbReference type="GO" id="GO:0016705">
    <property type="term" value="F:oxidoreductase activity, acting on paired donors, with incorporation or reduction of molecular oxygen"/>
    <property type="evidence" value="ECO:0007669"/>
    <property type="project" value="InterPro"/>
</dbReference>
<dbReference type="AlphaFoldDB" id="A0A9P5ZQJ0"/>
<dbReference type="GO" id="GO:0004497">
    <property type="term" value="F:monooxygenase activity"/>
    <property type="evidence" value="ECO:0007669"/>
    <property type="project" value="UniProtKB-KW"/>
</dbReference>
<dbReference type="InterPro" id="IPR050364">
    <property type="entry name" value="Cytochrome_P450_fung"/>
</dbReference>
<organism evidence="8 9">
    <name type="scientific">Pleurotus eryngii</name>
    <name type="common">Boletus of the steppes</name>
    <dbReference type="NCBI Taxonomy" id="5323"/>
    <lineage>
        <taxon>Eukaryota</taxon>
        <taxon>Fungi</taxon>
        <taxon>Dikarya</taxon>
        <taxon>Basidiomycota</taxon>
        <taxon>Agaricomycotina</taxon>
        <taxon>Agaricomycetes</taxon>
        <taxon>Agaricomycetidae</taxon>
        <taxon>Agaricales</taxon>
        <taxon>Pleurotineae</taxon>
        <taxon>Pleurotaceae</taxon>
        <taxon>Pleurotus</taxon>
    </lineage>
</organism>
<dbReference type="GO" id="GO:0005506">
    <property type="term" value="F:iron ion binding"/>
    <property type="evidence" value="ECO:0007669"/>
    <property type="project" value="InterPro"/>
</dbReference>
<accession>A0A9P5ZQJ0</accession>
<keyword evidence="3" id="KW-0349">Heme</keyword>
<comment type="similarity">
    <text evidence="2">Belongs to the cytochrome P450 family.</text>
</comment>
<dbReference type="SUPFAM" id="SSF48264">
    <property type="entry name" value="Cytochrome P450"/>
    <property type="match status" value="1"/>
</dbReference>
<evidence type="ECO:0000256" key="5">
    <source>
        <dbReference type="ARBA" id="ARBA00023002"/>
    </source>
</evidence>
<dbReference type="Gene3D" id="1.10.630.10">
    <property type="entry name" value="Cytochrome P450"/>
    <property type="match status" value="2"/>
</dbReference>
<reference evidence="8" key="1">
    <citation type="submission" date="2020-11" db="EMBL/GenBank/DDBJ databases">
        <authorList>
            <consortium name="DOE Joint Genome Institute"/>
            <person name="Ahrendt S."/>
            <person name="Riley R."/>
            <person name="Andreopoulos W."/>
            <person name="Labutti K."/>
            <person name="Pangilinan J."/>
            <person name="Ruiz-Duenas F.J."/>
            <person name="Barrasa J.M."/>
            <person name="Sanchez-Garcia M."/>
            <person name="Camarero S."/>
            <person name="Miyauchi S."/>
            <person name="Serrano A."/>
            <person name="Linde D."/>
            <person name="Babiker R."/>
            <person name="Drula E."/>
            <person name="Ayuso-Fernandez I."/>
            <person name="Pacheco R."/>
            <person name="Padilla G."/>
            <person name="Ferreira P."/>
            <person name="Barriuso J."/>
            <person name="Kellner H."/>
            <person name="Castanera R."/>
            <person name="Alfaro M."/>
            <person name="Ramirez L."/>
            <person name="Pisabarro A.G."/>
            <person name="Kuo A."/>
            <person name="Tritt A."/>
            <person name="Lipzen A."/>
            <person name="He G."/>
            <person name="Yan M."/>
            <person name="Ng V."/>
            <person name="Cullen D."/>
            <person name="Martin F."/>
            <person name="Rosso M.-N."/>
            <person name="Henrissat B."/>
            <person name="Hibbett D."/>
            <person name="Martinez A.T."/>
            <person name="Grigoriev I.V."/>
        </authorList>
    </citation>
    <scope>NUCLEOTIDE SEQUENCE</scope>
    <source>
        <strain evidence="8">ATCC 90797</strain>
    </source>
</reference>
<gene>
    <name evidence="8" type="ORF">BDN71DRAFT_1510509</name>
</gene>
<evidence type="ECO:0000313" key="8">
    <source>
        <dbReference type="EMBL" id="KAF9491338.1"/>
    </source>
</evidence>
<evidence type="ECO:0000256" key="3">
    <source>
        <dbReference type="ARBA" id="ARBA00022617"/>
    </source>
</evidence>
<dbReference type="OrthoDB" id="3934656at2759"/>
<protein>
    <recommendedName>
        <fullName evidence="10">Cytochrome P450</fullName>
    </recommendedName>
</protein>
<evidence type="ECO:0000256" key="4">
    <source>
        <dbReference type="ARBA" id="ARBA00022723"/>
    </source>
</evidence>
<comment type="caution">
    <text evidence="8">The sequence shown here is derived from an EMBL/GenBank/DDBJ whole genome shotgun (WGS) entry which is preliminary data.</text>
</comment>
<sequence>MDVSYAIDIASREDPHIVTAEKALAGFNIAFLHGAFLVEVMPILKHVPAWMPGARFQKKAKEWKHYAEKCGTNEPSFTSRCLENVDDTGDVALQERLIQGTAANLYAAGFDTTTSALNSLILALLTHPFPRINSFPGLHDETKYPDPFAFKPERWLLPDGKLNPDMKGLTVAFGFVRRLVQSISVYLALPGRHLASTSIWITTAMILNVFKFNHDVDGNIIIPSGQYCPGLIPSPIPFKCQITLQSYAAKTLIQGVLSA</sequence>
<dbReference type="InterPro" id="IPR036396">
    <property type="entry name" value="Cyt_P450_sf"/>
</dbReference>
<dbReference type="PANTHER" id="PTHR46300:SF7">
    <property type="entry name" value="P450, PUTATIVE (EUROFUNG)-RELATED"/>
    <property type="match status" value="1"/>
</dbReference>
<evidence type="ECO:0008006" key="10">
    <source>
        <dbReference type="Google" id="ProtNLM"/>
    </source>
</evidence>
<keyword evidence="5" id="KW-0560">Oxidoreductase</keyword>
<keyword evidence="6" id="KW-0408">Iron</keyword>
<keyword evidence="4" id="KW-0479">Metal-binding</keyword>
<dbReference type="GO" id="GO:0020037">
    <property type="term" value="F:heme binding"/>
    <property type="evidence" value="ECO:0007669"/>
    <property type="project" value="InterPro"/>
</dbReference>
<keyword evidence="9" id="KW-1185">Reference proteome</keyword>
<evidence type="ECO:0000256" key="1">
    <source>
        <dbReference type="ARBA" id="ARBA00001971"/>
    </source>
</evidence>
<evidence type="ECO:0000256" key="2">
    <source>
        <dbReference type="ARBA" id="ARBA00010617"/>
    </source>
</evidence>
<evidence type="ECO:0000256" key="6">
    <source>
        <dbReference type="ARBA" id="ARBA00023004"/>
    </source>
</evidence>
<dbReference type="PANTHER" id="PTHR46300">
    <property type="entry name" value="P450, PUTATIVE (EUROFUNG)-RELATED-RELATED"/>
    <property type="match status" value="1"/>
</dbReference>
<keyword evidence="7" id="KW-0503">Monooxygenase</keyword>
<comment type="cofactor">
    <cofactor evidence="1">
        <name>heme</name>
        <dbReference type="ChEBI" id="CHEBI:30413"/>
    </cofactor>
</comment>
<name>A0A9P5ZQJ0_PLEER</name>
<evidence type="ECO:0000313" key="9">
    <source>
        <dbReference type="Proteomes" id="UP000807025"/>
    </source>
</evidence>
<proteinExistence type="inferred from homology"/>
<evidence type="ECO:0000256" key="7">
    <source>
        <dbReference type="ARBA" id="ARBA00023033"/>
    </source>
</evidence>
<dbReference type="Proteomes" id="UP000807025">
    <property type="component" value="Unassembled WGS sequence"/>
</dbReference>